<comment type="caution">
    <text evidence="1">The sequence shown here is derived from an EMBL/GenBank/DDBJ whole genome shotgun (WGS) entry which is preliminary data.</text>
</comment>
<dbReference type="InterPro" id="IPR009679">
    <property type="entry name" value="Phage_186_CII-like"/>
</dbReference>
<gene>
    <name evidence="1" type="ORF">QO018_003981</name>
</gene>
<keyword evidence="2" id="KW-1185">Reference proteome</keyword>
<proteinExistence type="predicted"/>
<dbReference type="EMBL" id="JAUSVU010000016">
    <property type="protein sequence ID" value="MDQ0535103.1"/>
    <property type="molecule type" value="Genomic_DNA"/>
</dbReference>
<accession>A0ABU0MNQ5</accession>
<dbReference type="RefSeq" id="WP_209985130.1">
    <property type="nucleotide sequence ID" value="NZ_JAGINO010000016.1"/>
</dbReference>
<dbReference type="Pfam" id="PF06892">
    <property type="entry name" value="Phage_CP76"/>
    <property type="match status" value="1"/>
</dbReference>
<protein>
    <submittedName>
        <fullName evidence="1">Metal-dependent phosphoesterase TrpH</fullName>
    </submittedName>
</protein>
<evidence type="ECO:0000313" key="2">
    <source>
        <dbReference type="Proteomes" id="UP001244552"/>
    </source>
</evidence>
<name>A0ABU0MNQ5_9PROT</name>
<dbReference type="Proteomes" id="UP001244552">
    <property type="component" value="Unassembled WGS sequence"/>
</dbReference>
<sequence length="157" mass="17132">MPKSPYMQRRPGTLKAAVADLIERCGGFARSAELARVSRSQLFRYSNDSEDDASTHMPADIVAALERYCSTPVVTEWLAAEATCTLLRVEIDASEETIPQNVAEIAQHASKLFAEFAAAFTDGLIDGPEAARMLAAGDAMIREYMHLRPALTGRTRA</sequence>
<reference evidence="1 2" key="1">
    <citation type="submission" date="2023-07" db="EMBL/GenBank/DDBJ databases">
        <title>Genomic Encyclopedia of Type Strains, Phase IV (KMG-IV): sequencing the most valuable type-strain genomes for metagenomic binning, comparative biology and taxonomic classification.</title>
        <authorList>
            <person name="Goeker M."/>
        </authorList>
    </citation>
    <scope>NUCLEOTIDE SEQUENCE [LARGE SCALE GENOMIC DNA]</scope>
    <source>
        <strain evidence="1 2">DSM 19922</strain>
    </source>
</reference>
<evidence type="ECO:0000313" key="1">
    <source>
        <dbReference type="EMBL" id="MDQ0535103.1"/>
    </source>
</evidence>
<organism evidence="1 2">
    <name type="scientific">Azospirillum picis</name>
    <dbReference type="NCBI Taxonomy" id="488438"/>
    <lineage>
        <taxon>Bacteria</taxon>
        <taxon>Pseudomonadati</taxon>
        <taxon>Pseudomonadota</taxon>
        <taxon>Alphaproteobacteria</taxon>
        <taxon>Rhodospirillales</taxon>
        <taxon>Azospirillaceae</taxon>
        <taxon>Azospirillum</taxon>
    </lineage>
</organism>